<dbReference type="CDD" id="cd14324">
    <property type="entry name" value="UBA_Dsk2p_like"/>
    <property type="match status" value="1"/>
</dbReference>
<evidence type="ECO:0000259" key="3">
    <source>
        <dbReference type="PROSITE" id="PS50053"/>
    </source>
</evidence>
<dbReference type="PROSITE" id="PS00299">
    <property type="entry name" value="UBIQUITIN_1"/>
    <property type="match status" value="1"/>
</dbReference>
<gene>
    <name evidence="4" type="ORF">B9G98_03944</name>
</gene>
<evidence type="ECO:0000313" key="4">
    <source>
        <dbReference type="EMBL" id="PRT56324.1"/>
    </source>
</evidence>
<dbReference type="InterPro" id="IPR009060">
    <property type="entry name" value="UBA-like_sf"/>
</dbReference>
<comment type="caution">
    <text evidence="4">The sequence shown here is derived from an EMBL/GenBank/DDBJ whole genome shotgun (WGS) entry which is preliminary data.</text>
</comment>
<proteinExistence type="predicted"/>
<sequence length="357" mass="37978">MSDSEHPEQLEILIKPSRGDKKTVCVSSKATVAELKDKLSELYDIPASNQRLIYSGRILKDDQSLEVYSIKSGHSLHLVKGGSKSGAQSTSMAVQEPQSRAQEGPGATHGVPTNIASGAGTGNVLSDLTGARYAGFANLPSASMFGPDGGMGPTPDIDQVLSMMERPGFSEAMQMLLSDPDTMSQMNPMLDSMPPAQAQQFREFLRTPEFRQLMSDPQALRQMFQQAQMLRNLFENSGESGGSFGGFPAPGPTEPNDSNANSSGSGQNPLLSFLGNSAGNSNNQFPDLSALLGSGLAGSGAAAAVQEDSRPPEERYEHQLAQLNELGFYDFDRNIRALRRSGGNVEGAIDALLDGAF</sequence>
<feature type="region of interest" description="Disordered" evidence="1">
    <location>
        <begin position="235"/>
        <end position="278"/>
    </location>
</feature>
<dbReference type="AlphaFoldDB" id="A0A2T0FMW1"/>
<dbReference type="RefSeq" id="XP_024666269.1">
    <property type="nucleotide sequence ID" value="XM_024810501.1"/>
</dbReference>
<dbReference type="InterPro" id="IPR019954">
    <property type="entry name" value="Ubiquitin_CS"/>
</dbReference>
<dbReference type="SUPFAM" id="SSF46934">
    <property type="entry name" value="UBA-like"/>
    <property type="match status" value="1"/>
</dbReference>
<dbReference type="FunFam" id="1.10.8.10:FF:000024">
    <property type="entry name" value="Ubiquitin domain-containing protein DSK2"/>
    <property type="match status" value="1"/>
</dbReference>
<organism evidence="4 5">
    <name type="scientific">Wickerhamiella sorbophila</name>
    <dbReference type="NCBI Taxonomy" id="45607"/>
    <lineage>
        <taxon>Eukaryota</taxon>
        <taxon>Fungi</taxon>
        <taxon>Dikarya</taxon>
        <taxon>Ascomycota</taxon>
        <taxon>Saccharomycotina</taxon>
        <taxon>Dipodascomycetes</taxon>
        <taxon>Dipodascales</taxon>
        <taxon>Trichomonascaceae</taxon>
        <taxon>Wickerhamiella</taxon>
    </lineage>
</organism>
<dbReference type="PANTHER" id="PTHR10677:SF3">
    <property type="entry name" value="FI07626P-RELATED"/>
    <property type="match status" value="1"/>
</dbReference>
<dbReference type="GO" id="GO:0006511">
    <property type="term" value="P:ubiquitin-dependent protein catabolic process"/>
    <property type="evidence" value="ECO:0007669"/>
    <property type="project" value="TreeGrafter"/>
</dbReference>
<feature type="compositionally biased region" description="Polar residues" evidence="1">
    <location>
        <begin position="255"/>
        <end position="278"/>
    </location>
</feature>
<reference evidence="4 5" key="1">
    <citation type="submission" date="2017-04" db="EMBL/GenBank/DDBJ databases">
        <title>Genome sequencing of [Candida] sorbophila.</title>
        <authorList>
            <person name="Ahn J.O."/>
        </authorList>
    </citation>
    <scope>NUCLEOTIDE SEQUENCE [LARGE SCALE GENOMIC DNA]</scope>
    <source>
        <strain evidence="4 5">DS02</strain>
    </source>
</reference>
<dbReference type="InterPro" id="IPR015496">
    <property type="entry name" value="Ubiquilin"/>
</dbReference>
<dbReference type="InterPro" id="IPR015940">
    <property type="entry name" value="UBA"/>
</dbReference>
<dbReference type="GeneID" id="36517692"/>
<dbReference type="Proteomes" id="UP000238350">
    <property type="component" value="Unassembled WGS sequence"/>
</dbReference>
<dbReference type="PANTHER" id="PTHR10677">
    <property type="entry name" value="UBIQUILIN"/>
    <property type="match status" value="1"/>
</dbReference>
<dbReference type="GO" id="GO:0031593">
    <property type="term" value="F:polyubiquitin modification-dependent protein binding"/>
    <property type="evidence" value="ECO:0007669"/>
    <property type="project" value="TreeGrafter"/>
</dbReference>
<feature type="domain" description="Ubiquitin-like" evidence="3">
    <location>
        <begin position="10"/>
        <end position="79"/>
    </location>
</feature>
<dbReference type="Gene3D" id="1.10.8.10">
    <property type="entry name" value="DNA helicase RuvA subunit, C-terminal domain"/>
    <property type="match status" value="1"/>
</dbReference>
<dbReference type="GO" id="GO:0005829">
    <property type="term" value="C:cytosol"/>
    <property type="evidence" value="ECO:0007669"/>
    <property type="project" value="TreeGrafter"/>
</dbReference>
<dbReference type="SUPFAM" id="SSF54236">
    <property type="entry name" value="Ubiquitin-like"/>
    <property type="match status" value="1"/>
</dbReference>
<feature type="compositionally biased region" description="Polar residues" evidence="1">
    <location>
        <begin position="85"/>
        <end position="101"/>
    </location>
</feature>
<protein>
    <submittedName>
        <fullName evidence="4">Ubiquitin domain-containing protein DSK2</fullName>
    </submittedName>
</protein>
<feature type="domain" description="UBA" evidence="2">
    <location>
        <begin position="311"/>
        <end position="355"/>
    </location>
</feature>
<evidence type="ECO:0000259" key="2">
    <source>
        <dbReference type="PROSITE" id="PS50030"/>
    </source>
</evidence>
<dbReference type="Gene3D" id="3.10.20.90">
    <property type="entry name" value="Phosphatidylinositol 3-kinase Catalytic Subunit, Chain A, domain 1"/>
    <property type="match status" value="1"/>
</dbReference>
<feature type="region of interest" description="Disordered" evidence="1">
    <location>
        <begin position="79"/>
        <end position="115"/>
    </location>
</feature>
<evidence type="ECO:0000256" key="1">
    <source>
        <dbReference type="SAM" id="MobiDB-lite"/>
    </source>
</evidence>
<dbReference type="EMBL" id="NDIQ01000022">
    <property type="protein sequence ID" value="PRT56324.1"/>
    <property type="molecule type" value="Genomic_DNA"/>
</dbReference>
<dbReference type="InterPro" id="IPR000626">
    <property type="entry name" value="Ubiquitin-like_dom"/>
</dbReference>
<accession>A0A2T0FMW1</accession>
<dbReference type="Pfam" id="PF23195">
    <property type="entry name" value="UBQLN1"/>
    <property type="match status" value="1"/>
</dbReference>
<dbReference type="Pfam" id="PF00240">
    <property type="entry name" value="ubiquitin"/>
    <property type="match status" value="1"/>
</dbReference>
<dbReference type="STRING" id="45607.A0A2T0FMW1"/>
<dbReference type="InterPro" id="IPR029071">
    <property type="entry name" value="Ubiquitin-like_domsf"/>
</dbReference>
<dbReference type="OrthoDB" id="267397at2759"/>
<dbReference type="Pfam" id="PF00627">
    <property type="entry name" value="UBA"/>
    <property type="match status" value="1"/>
</dbReference>
<dbReference type="SMART" id="SM00213">
    <property type="entry name" value="UBQ"/>
    <property type="match status" value="1"/>
</dbReference>
<keyword evidence="5" id="KW-1185">Reference proteome</keyword>
<dbReference type="PROSITE" id="PS50053">
    <property type="entry name" value="UBIQUITIN_2"/>
    <property type="match status" value="1"/>
</dbReference>
<dbReference type="SMART" id="SM00165">
    <property type="entry name" value="UBA"/>
    <property type="match status" value="1"/>
</dbReference>
<name>A0A2T0FMW1_9ASCO</name>
<dbReference type="PROSITE" id="PS50030">
    <property type="entry name" value="UBA"/>
    <property type="match status" value="1"/>
</dbReference>
<dbReference type="CDD" id="cd16106">
    <property type="entry name" value="Ubl_Dsk2p_like"/>
    <property type="match status" value="1"/>
</dbReference>
<evidence type="ECO:0000313" key="5">
    <source>
        <dbReference type="Proteomes" id="UP000238350"/>
    </source>
</evidence>